<gene>
    <name evidence="2" type="ORF">S03H2_33937</name>
</gene>
<sequence>MVKDKAVIINKIKKYIKALEKSITIYKVILYGSWANGKPDEFSDIDLAIFSPDFGKHKLKELQLLSKLSWEIDESIEAIPYSSNTLLTQNPKNFVHKIMKTGETIYDRTVKH</sequence>
<dbReference type="CDD" id="cd05403">
    <property type="entry name" value="NT_KNTase_like"/>
    <property type="match status" value="1"/>
</dbReference>
<evidence type="ECO:0000259" key="1">
    <source>
        <dbReference type="Pfam" id="PF18765"/>
    </source>
</evidence>
<proteinExistence type="predicted"/>
<dbReference type="SUPFAM" id="SSF81301">
    <property type="entry name" value="Nucleotidyltransferase"/>
    <property type="match status" value="1"/>
</dbReference>
<dbReference type="InterPro" id="IPR043519">
    <property type="entry name" value="NT_sf"/>
</dbReference>
<dbReference type="Pfam" id="PF18765">
    <property type="entry name" value="Polbeta"/>
    <property type="match status" value="1"/>
</dbReference>
<dbReference type="InterPro" id="IPR041633">
    <property type="entry name" value="Polbeta"/>
</dbReference>
<dbReference type="Gene3D" id="3.30.460.10">
    <property type="entry name" value="Beta Polymerase, domain 2"/>
    <property type="match status" value="1"/>
</dbReference>
<feature type="domain" description="Polymerase beta nucleotidyltransferase" evidence="1">
    <location>
        <begin position="14"/>
        <end position="108"/>
    </location>
</feature>
<dbReference type="EMBL" id="BARU01020688">
    <property type="protein sequence ID" value="GAH51866.1"/>
    <property type="molecule type" value="Genomic_DNA"/>
</dbReference>
<name>X1G1S9_9ZZZZ</name>
<comment type="caution">
    <text evidence="2">The sequence shown here is derived from an EMBL/GenBank/DDBJ whole genome shotgun (WGS) entry which is preliminary data.</text>
</comment>
<evidence type="ECO:0000313" key="2">
    <source>
        <dbReference type="EMBL" id="GAH51866.1"/>
    </source>
</evidence>
<accession>X1G1S9</accession>
<dbReference type="PANTHER" id="PTHR43449">
    <property type="entry name" value="NUCLEOTIDYLTRANSFERASE"/>
    <property type="match status" value="1"/>
</dbReference>
<protein>
    <recommendedName>
        <fullName evidence="1">Polymerase beta nucleotidyltransferase domain-containing protein</fullName>
    </recommendedName>
</protein>
<reference evidence="2" key="1">
    <citation type="journal article" date="2014" name="Front. Microbiol.">
        <title>High frequency of phylogenetically diverse reductive dehalogenase-homologous genes in deep subseafloor sedimentary metagenomes.</title>
        <authorList>
            <person name="Kawai M."/>
            <person name="Futagami T."/>
            <person name="Toyoda A."/>
            <person name="Takaki Y."/>
            <person name="Nishi S."/>
            <person name="Hori S."/>
            <person name="Arai W."/>
            <person name="Tsubouchi T."/>
            <person name="Morono Y."/>
            <person name="Uchiyama I."/>
            <person name="Ito T."/>
            <person name="Fujiyama A."/>
            <person name="Inagaki F."/>
            <person name="Takami H."/>
        </authorList>
    </citation>
    <scope>NUCLEOTIDE SEQUENCE</scope>
    <source>
        <strain evidence="2">Expedition CK06-06</strain>
    </source>
</reference>
<dbReference type="AlphaFoldDB" id="X1G1S9"/>
<organism evidence="2">
    <name type="scientific">marine sediment metagenome</name>
    <dbReference type="NCBI Taxonomy" id="412755"/>
    <lineage>
        <taxon>unclassified sequences</taxon>
        <taxon>metagenomes</taxon>
        <taxon>ecological metagenomes</taxon>
    </lineage>
</organism>
<dbReference type="PANTHER" id="PTHR43449:SF1">
    <property type="entry name" value="POLYMERASE BETA NUCLEOTIDYLTRANSFERASE DOMAIN-CONTAINING PROTEIN"/>
    <property type="match status" value="1"/>
</dbReference>